<protein>
    <submittedName>
        <fullName evidence="1">Uncharacterized protein</fullName>
    </submittedName>
</protein>
<reference evidence="1 2" key="1">
    <citation type="submission" date="2015-01" db="EMBL/GenBank/DDBJ databases">
        <title>Draft genome of the acidophilic iron oxidizer Ferrimicrobium acidiphilum strain T23.</title>
        <authorList>
            <person name="Poehlein A."/>
            <person name="Eisen S."/>
            <person name="Schloemann M."/>
            <person name="Johnson B.D."/>
            <person name="Daniel R."/>
            <person name="Muehling M."/>
        </authorList>
    </citation>
    <scope>NUCLEOTIDE SEQUENCE [LARGE SCALE GENOMIC DNA]</scope>
    <source>
        <strain evidence="1 2">T23</strain>
    </source>
</reference>
<evidence type="ECO:0000313" key="2">
    <source>
        <dbReference type="Proteomes" id="UP000032336"/>
    </source>
</evidence>
<evidence type="ECO:0000313" key="1">
    <source>
        <dbReference type="EMBL" id="KJE77691.1"/>
    </source>
</evidence>
<proteinExistence type="predicted"/>
<dbReference type="Proteomes" id="UP000032336">
    <property type="component" value="Unassembled WGS sequence"/>
</dbReference>
<sequence length="49" mass="5240">MILGDGNRTSRLATIHAPMGPHSPNIGARVSVIDRALDHRGMQPGLVRP</sequence>
<organism evidence="1 2">
    <name type="scientific">Ferrimicrobium acidiphilum DSM 19497</name>
    <dbReference type="NCBI Taxonomy" id="1121877"/>
    <lineage>
        <taxon>Bacteria</taxon>
        <taxon>Bacillati</taxon>
        <taxon>Actinomycetota</taxon>
        <taxon>Acidimicrobiia</taxon>
        <taxon>Acidimicrobiales</taxon>
        <taxon>Acidimicrobiaceae</taxon>
        <taxon>Ferrimicrobium</taxon>
    </lineage>
</organism>
<comment type="caution">
    <text evidence="1">The sequence shown here is derived from an EMBL/GenBank/DDBJ whole genome shotgun (WGS) entry which is preliminary data.</text>
</comment>
<name>A0A0D8FX00_9ACTN</name>
<dbReference type="AlphaFoldDB" id="A0A0D8FX00"/>
<dbReference type="EMBL" id="JXUW01000003">
    <property type="protein sequence ID" value="KJE77691.1"/>
    <property type="molecule type" value="Genomic_DNA"/>
</dbReference>
<keyword evidence="2" id="KW-1185">Reference proteome</keyword>
<accession>A0A0D8FX00</accession>
<gene>
    <name evidence="1" type="ORF">FEAC_04360</name>
</gene>